<feature type="region of interest" description="Disordered" evidence="1">
    <location>
        <begin position="1"/>
        <end position="22"/>
    </location>
</feature>
<evidence type="ECO:0000313" key="3">
    <source>
        <dbReference type="EMBL" id="SVC41105.1"/>
    </source>
</evidence>
<gene>
    <name evidence="3" type="ORF">METZ01_LOCUS293959</name>
</gene>
<sequence length="354" mass="41028">MSETNELPVPLPGEDESALVGARPEESREWVINTYRKHQRVLTSNWIDQMLGEGRRDKTYIPPVLLDTNPIRHRQSIQEQVFPAPRIIHEDLLMTDHMKIMLEADCGMGKTVFLKYYQERLLEQTPHPVYPLPVYFNLGFLPEGTGITQFMESVHREILDVVLTEAQEDTELDLDEELLLVTVKALEREGRILFLLDSLDQLPAEDRFQVYLETFVEDKTFRSNRLILATRKFSFGPLATDSIIQRGKDAAFHIAFERIGERERGIFLGAAQKNKELESLGRYSPELMEVPLILKMLRALSDCKKLDDLKSRGEIYSAYFEHLLEEVSPKKEKEWTERYFDQLGEVALELLEDG</sequence>
<name>A0A382LZJ6_9ZZZZ</name>
<dbReference type="Pfam" id="PF05729">
    <property type="entry name" value="NACHT"/>
    <property type="match status" value="1"/>
</dbReference>
<dbReference type="EMBL" id="UINC01089757">
    <property type="protein sequence ID" value="SVC41105.1"/>
    <property type="molecule type" value="Genomic_DNA"/>
</dbReference>
<dbReference type="AlphaFoldDB" id="A0A382LZJ6"/>
<dbReference type="InterPro" id="IPR027417">
    <property type="entry name" value="P-loop_NTPase"/>
</dbReference>
<proteinExistence type="predicted"/>
<feature type="domain" description="NACHT" evidence="2">
    <location>
        <begin position="102"/>
        <end position="232"/>
    </location>
</feature>
<accession>A0A382LZJ6</accession>
<evidence type="ECO:0000256" key="1">
    <source>
        <dbReference type="SAM" id="MobiDB-lite"/>
    </source>
</evidence>
<protein>
    <recommendedName>
        <fullName evidence="2">NACHT domain-containing protein</fullName>
    </recommendedName>
</protein>
<dbReference type="InterPro" id="IPR007111">
    <property type="entry name" value="NACHT_NTPase"/>
</dbReference>
<evidence type="ECO:0000259" key="2">
    <source>
        <dbReference type="Pfam" id="PF05729"/>
    </source>
</evidence>
<organism evidence="3">
    <name type="scientific">marine metagenome</name>
    <dbReference type="NCBI Taxonomy" id="408172"/>
    <lineage>
        <taxon>unclassified sequences</taxon>
        <taxon>metagenomes</taxon>
        <taxon>ecological metagenomes</taxon>
    </lineage>
</organism>
<dbReference type="Gene3D" id="3.40.50.300">
    <property type="entry name" value="P-loop containing nucleotide triphosphate hydrolases"/>
    <property type="match status" value="1"/>
</dbReference>
<feature type="non-terminal residue" evidence="3">
    <location>
        <position position="354"/>
    </location>
</feature>
<reference evidence="3" key="1">
    <citation type="submission" date="2018-05" db="EMBL/GenBank/DDBJ databases">
        <authorList>
            <person name="Lanie J.A."/>
            <person name="Ng W.-L."/>
            <person name="Kazmierczak K.M."/>
            <person name="Andrzejewski T.M."/>
            <person name="Davidsen T.M."/>
            <person name="Wayne K.J."/>
            <person name="Tettelin H."/>
            <person name="Glass J.I."/>
            <person name="Rusch D."/>
            <person name="Podicherti R."/>
            <person name="Tsui H.-C.T."/>
            <person name="Winkler M.E."/>
        </authorList>
    </citation>
    <scope>NUCLEOTIDE SEQUENCE</scope>
</reference>